<reference evidence="9 10" key="1">
    <citation type="submission" date="2021-01" db="EMBL/GenBank/DDBJ databases">
        <title>Genomic Encyclopedia of Type Strains, Phase IV (KMG-IV): sequencing the most valuable type-strain genomes for metagenomic binning, comparative biology and taxonomic classification.</title>
        <authorList>
            <person name="Goeker M."/>
        </authorList>
    </citation>
    <scope>NUCLEOTIDE SEQUENCE [LARGE SCALE GENOMIC DNA]</scope>
    <source>
        <strain evidence="9 10">DSM 28236</strain>
    </source>
</reference>
<name>A0ABS2Q1M9_9BACL</name>
<comment type="caution">
    <text evidence="9">The sequence shown here is derived from an EMBL/GenBank/DDBJ whole genome shotgun (WGS) entry which is preliminary data.</text>
</comment>
<dbReference type="PANTHER" id="PTHR43683:SF1">
    <property type="entry name" value="MULTIDRUG EFFLUX PROTEIN YFMO"/>
    <property type="match status" value="1"/>
</dbReference>
<evidence type="ECO:0000256" key="4">
    <source>
        <dbReference type="ARBA" id="ARBA00022989"/>
    </source>
</evidence>
<feature type="domain" description="Major facilitator superfamily (MFS) profile" evidence="8">
    <location>
        <begin position="28"/>
        <end position="413"/>
    </location>
</feature>
<dbReference type="SUPFAM" id="SSF103473">
    <property type="entry name" value="MFS general substrate transporter"/>
    <property type="match status" value="1"/>
</dbReference>
<feature type="transmembrane region" description="Helical" evidence="7">
    <location>
        <begin position="93"/>
        <end position="111"/>
    </location>
</feature>
<dbReference type="InterPro" id="IPR036259">
    <property type="entry name" value="MFS_trans_sf"/>
</dbReference>
<dbReference type="PRINTS" id="PR01035">
    <property type="entry name" value="TCRTETA"/>
</dbReference>
<dbReference type="PANTHER" id="PTHR43683">
    <property type="entry name" value="MULTIDRUG EFFLUX PROTEIN YFMO"/>
    <property type="match status" value="1"/>
</dbReference>
<dbReference type="InterPro" id="IPR053200">
    <property type="entry name" value="YfmO-like"/>
</dbReference>
<comment type="subcellular location">
    <subcellularLocation>
        <location evidence="1">Cell membrane</location>
        <topology evidence="1">Multi-pass membrane protein</topology>
    </subcellularLocation>
</comment>
<evidence type="ECO:0000313" key="10">
    <source>
        <dbReference type="Proteomes" id="UP000808914"/>
    </source>
</evidence>
<evidence type="ECO:0000259" key="8">
    <source>
        <dbReference type="PROSITE" id="PS50850"/>
    </source>
</evidence>
<evidence type="ECO:0000256" key="2">
    <source>
        <dbReference type="ARBA" id="ARBA00022448"/>
    </source>
</evidence>
<keyword evidence="5 7" id="KW-0472">Membrane</keyword>
<sequence length="578" mass="62559">MQQTIHPSSPQPSAHGDSHKISFNQPMAVWAVCFACVISFMGLGLVDPILTSIAKSLHATASQTELLFTSYMLVTGVMMLITGAVSSRIGAKWTLLIALILIIVFSALAGMSNTVGAIVGFRAGWGLGNALFIATALSTIVGVSTSGTAGAVILYEAALGLGMSVGPLAGGLLGGISWRGPFFGVAVLMLIGFIFLTIFLPNLPKPKKATSIADPIKALRYGGLLTMGITALLYNYGFFTLLGYSPFVLHMGIHSLGWVFFGWGIFMAITSVFIAPILQRRFNVRRTMSLMLFLLMLVMLAMGLILQAHSSVINILGIHMQARTALAALVIIAGSCLGINGTLVTTLVMEVSPVERSTASAAYSFLRFIGGAIAPFLAGKLAEWFDPSISFYVAAAAFLLSICAAFIGKKFLDNPNKEQKETAQTQAKPAVHPHPKPEFAAASQQNHAERLSANDHLDHKAAAAFQAEKPFPSTADKQQQKSLDADFRKAIKAFQTPAQPSHHNHGYLKDSDYRKALKMFLENNDNDVNEEINNDKEFRDAIRKIQQNAQRSEEQLVSDEGIRKALRSINREMKEVNR</sequence>
<dbReference type="InterPro" id="IPR020846">
    <property type="entry name" value="MFS_dom"/>
</dbReference>
<dbReference type="PROSITE" id="PS50850">
    <property type="entry name" value="MFS"/>
    <property type="match status" value="1"/>
</dbReference>
<feature type="transmembrane region" description="Helical" evidence="7">
    <location>
        <begin position="325"/>
        <end position="348"/>
    </location>
</feature>
<keyword evidence="10" id="KW-1185">Reference proteome</keyword>
<evidence type="ECO:0000256" key="1">
    <source>
        <dbReference type="ARBA" id="ARBA00004651"/>
    </source>
</evidence>
<feature type="transmembrane region" description="Helical" evidence="7">
    <location>
        <begin position="256"/>
        <end position="278"/>
    </location>
</feature>
<evidence type="ECO:0000256" key="7">
    <source>
        <dbReference type="SAM" id="Phobius"/>
    </source>
</evidence>
<feature type="region of interest" description="Disordered" evidence="6">
    <location>
        <begin position="417"/>
        <end position="447"/>
    </location>
</feature>
<gene>
    <name evidence="9" type="ORF">JOD45_002344</name>
</gene>
<organism evidence="9 10">
    <name type="scientific">Scopulibacillus daqui</name>
    <dbReference type="NCBI Taxonomy" id="1469162"/>
    <lineage>
        <taxon>Bacteria</taxon>
        <taxon>Bacillati</taxon>
        <taxon>Bacillota</taxon>
        <taxon>Bacilli</taxon>
        <taxon>Bacillales</taxon>
        <taxon>Sporolactobacillaceae</taxon>
        <taxon>Scopulibacillus</taxon>
    </lineage>
</organism>
<keyword evidence="4 7" id="KW-1133">Transmembrane helix</keyword>
<dbReference type="Proteomes" id="UP000808914">
    <property type="component" value="Unassembled WGS sequence"/>
</dbReference>
<keyword evidence="2" id="KW-0813">Transport</keyword>
<feature type="transmembrane region" description="Helical" evidence="7">
    <location>
        <begin position="27"/>
        <end position="46"/>
    </location>
</feature>
<dbReference type="Pfam" id="PF07690">
    <property type="entry name" value="MFS_1"/>
    <property type="match status" value="1"/>
</dbReference>
<feature type="transmembrane region" description="Helical" evidence="7">
    <location>
        <begin position="182"/>
        <end position="200"/>
    </location>
</feature>
<feature type="transmembrane region" description="Helical" evidence="7">
    <location>
        <begin position="153"/>
        <end position="176"/>
    </location>
</feature>
<feature type="transmembrane region" description="Helical" evidence="7">
    <location>
        <begin position="66"/>
        <end position="86"/>
    </location>
</feature>
<dbReference type="InterPro" id="IPR011701">
    <property type="entry name" value="MFS"/>
</dbReference>
<feature type="transmembrane region" description="Helical" evidence="7">
    <location>
        <begin position="360"/>
        <end position="377"/>
    </location>
</feature>
<evidence type="ECO:0000313" key="9">
    <source>
        <dbReference type="EMBL" id="MBM7646118.1"/>
    </source>
</evidence>
<dbReference type="CDD" id="cd17474">
    <property type="entry name" value="MFS_YfmO_like"/>
    <property type="match status" value="1"/>
</dbReference>
<dbReference type="EMBL" id="JAFBER010000016">
    <property type="protein sequence ID" value="MBM7646118.1"/>
    <property type="molecule type" value="Genomic_DNA"/>
</dbReference>
<proteinExistence type="predicted"/>
<feature type="transmembrane region" description="Helical" evidence="7">
    <location>
        <begin position="221"/>
        <end position="244"/>
    </location>
</feature>
<dbReference type="InterPro" id="IPR001958">
    <property type="entry name" value="Tet-R_TetA/multi-R_MdtG-like"/>
</dbReference>
<feature type="transmembrane region" description="Helical" evidence="7">
    <location>
        <begin position="123"/>
        <end position="141"/>
    </location>
</feature>
<feature type="transmembrane region" description="Helical" evidence="7">
    <location>
        <begin position="389"/>
        <end position="407"/>
    </location>
</feature>
<evidence type="ECO:0000256" key="5">
    <source>
        <dbReference type="ARBA" id="ARBA00023136"/>
    </source>
</evidence>
<keyword evidence="3 7" id="KW-0812">Transmembrane</keyword>
<protein>
    <submittedName>
        <fullName evidence="9">MFS family permease</fullName>
    </submittedName>
</protein>
<accession>A0ABS2Q1M9</accession>
<feature type="transmembrane region" description="Helical" evidence="7">
    <location>
        <begin position="290"/>
        <end position="313"/>
    </location>
</feature>
<dbReference type="Gene3D" id="1.20.1250.20">
    <property type="entry name" value="MFS general substrate transporter like domains"/>
    <property type="match status" value="1"/>
</dbReference>
<evidence type="ECO:0000256" key="3">
    <source>
        <dbReference type="ARBA" id="ARBA00022692"/>
    </source>
</evidence>
<evidence type="ECO:0000256" key="6">
    <source>
        <dbReference type="SAM" id="MobiDB-lite"/>
    </source>
</evidence>